<dbReference type="SUPFAM" id="SSF140736">
    <property type="entry name" value="Rv1873-like"/>
    <property type="match status" value="1"/>
</dbReference>
<evidence type="ECO:0008006" key="4">
    <source>
        <dbReference type="Google" id="ProtNLM"/>
    </source>
</evidence>
<keyword evidence="1" id="KW-0472">Membrane</keyword>
<proteinExistence type="predicted"/>
<evidence type="ECO:0000256" key="1">
    <source>
        <dbReference type="SAM" id="Phobius"/>
    </source>
</evidence>
<dbReference type="EMBL" id="CAJNIZ010046182">
    <property type="protein sequence ID" value="CAE7742179.1"/>
    <property type="molecule type" value="Genomic_DNA"/>
</dbReference>
<dbReference type="Gene3D" id="1.25.40.380">
    <property type="entry name" value="Protein of unknown function DUF1810"/>
    <property type="match status" value="1"/>
</dbReference>
<reference evidence="2" key="1">
    <citation type="submission" date="2021-02" db="EMBL/GenBank/DDBJ databases">
        <authorList>
            <person name="Dougan E. K."/>
            <person name="Rhodes N."/>
            <person name="Thang M."/>
            <person name="Chan C."/>
        </authorList>
    </citation>
    <scope>NUCLEOTIDE SEQUENCE</scope>
</reference>
<feature type="transmembrane region" description="Helical" evidence="1">
    <location>
        <begin position="287"/>
        <end position="305"/>
    </location>
</feature>
<name>A0A812XUJ5_SYMPI</name>
<accession>A0A812XUJ5</accession>
<dbReference type="InterPro" id="IPR014937">
    <property type="entry name" value="DUF1810"/>
</dbReference>
<evidence type="ECO:0000313" key="3">
    <source>
        <dbReference type="Proteomes" id="UP000649617"/>
    </source>
</evidence>
<protein>
    <recommendedName>
        <fullName evidence="4">DUF1810 domain-containing protein</fullName>
    </recommendedName>
</protein>
<keyword evidence="3" id="KW-1185">Reference proteome</keyword>
<dbReference type="Proteomes" id="UP000649617">
    <property type="component" value="Unassembled WGS sequence"/>
</dbReference>
<dbReference type="Pfam" id="PF08837">
    <property type="entry name" value="DUF1810"/>
    <property type="match status" value="1"/>
</dbReference>
<evidence type="ECO:0000313" key="2">
    <source>
        <dbReference type="EMBL" id="CAE7742179.1"/>
    </source>
</evidence>
<feature type="transmembrane region" description="Helical" evidence="1">
    <location>
        <begin position="362"/>
        <end position="386"/>
    </location>
</feature>
<keyword evidence="1" id="KW-0812">Transmembrane</keyword>
<dbReference type="InterPro" id="IPR036287">
    <property type="entry name" value="Rv1873-like_sf"/>
</dbReference>
<sequence>MLESDDPFNIRRFADQQRKHFDTALQEVRNGQKKTHWIWYIFPTPPYVRNGEESGSPTNKFYAIRSDEEASAFLSFDEDGICLRKNYVEMVQAVLQQLRMGTVALDLMGEADEPKLRKSLQFFYGVAKQRKDRELQEACEEALLLMGNKGDIAEWHYEVTRKRVARERPGGDMTQLADADDISTLGENDEEQTNTQLRLAIPEADDPGVARPARNARVEGSIVLHDLPDDLGAARSARPARVEGTIIIQEEQPRKLSRTGCGADGNLSSLGAGSYCRICDRASRGCAAMSFLSIATGLVNAWTDIQRMRRQNDHNCIKVVALVTNCLGAFALMLAVSIFHGLCVSEFPLEDADKTFKINLSLGTGGALVASASTINALNVVIHWLVPVPEARWKTTGPVEEDPAPGEWPSVA</sequence>
<keyword evidence="1" id="KW-1133">Transmembrane helix</keyword>
<gene>
    <name evidence="2" type="ORF">SPIL2461_LOCUS21373</name>
</gene>
<dbReference type="OrthoDB" id="447037at2759"/>
<organism evidence="2 3">
    <name type="scientific">Symbiodinium pilosum</name>
    <name type="common">Dinoflagellate</name>
    <dbReference type="NCBI Taxonomy" id="2952"/>
    <lineage>
        <taxon>Eukaryota</taxon>
        <taxon>Sar</taxon>
        <taxon>Alveolata</taxon>
        <taxon>Dinophyceae</taxon>
        <taxon>Suessiales</taxon>
        <taxon>Symbiodiniaceae</taxon>
        <taxon>Symbiodinium</taxon>
    </lineage>
</organism>
<dbReference type="AlphaFoldDB" id="A0A812XUJ5"/>
<comment type="caution">
    <text evidence="2">The sequence shown here is derived from an EMBL/GenBank/DDBJ whole genome shotgun (WGS) entry which is preliminary data.</text>
</comment>
<feature type="transmembrane region" description="Helical" evidence="1">
    <location>
        <begin position="317"/>
        <end position="342"/>
    </location>
</feature>